<dbReference type="OrthoDB" id="1222242at2"/>
<keyword evidence="2" id="KW-1185">Reference proteome</keyword>
<name>A0A3A8QGR4_9BACT</name>
<gene>
    <name evidence="1" type="ORF">D7X96_26405</name>
</gene>
<organism evidence="1 2">
    <name type="scientific">Corallococcus interemptor</name>
    <dbReference type="NCBI Taxonomy" id="2316720"/>
    <lineage>
        <taxon>Bacteria</taxon>
        <taxon>Pseudomonadati</taxon>
        <taxon>Myxococcota</taxon>
        <taxon>Myxococcia</taxon>
        <taxon>Myxococcales</taxon>
        <taxon>Cystobacterineae</taxon>
        <taxon>Myxococcaceae</taxon>
        <taxon>Corallococcus</taxon>
    </lineage>
</organism>
<proteinExistence type="predicted"/>
<evidence type="ECO:0000313" key="1">
    <source>
        <dbReference type="EMBL" id="RKH64082.1"/>
    </source>
</evidence>
<reference evidence="2" key="1">
    <citation type="submission" date="2018-09" db="EMBL/GenBank/DDBJ databases">
        <authorList>
            <person name="Livingstone P.G."/>
            <person name="Whitworth D.E."/>
        </authorList>
    </citation>
    <scope>NUCLEOTIDE SEQUENCE [LARGE SCALE GENOMIC DNA]</scope>
    <source>
        <strain evidence="2">AB047A</strain>
    </source>
</reference>
<protein>
    <submittedName>
        <fullName evidence="1">Uncharacterized protein</fullName>
    </submittedName>
</protein>
<comment type="caution">
    <text evidence="1">The sequence shown here is derived from an EMBL/GenBank/DDBJ whole genome shotgun (WGS) entry which is preliminary data.</text>
</comment>
<accession>A0A3A8QGR4</accession>
<dbReference type="RefSeq" id="WP_121771015.1">
    <property type="nucleotide sequence ID" value="NZ_RAWM01000088.1"/>
</dbReference>
<dbReference type="EMBL" id="RAWM01000088">
    <property type="protein sequence ID" value="RKH64082.1"/>
    <property type="molecule type" value="Genomic_DNA"/>
</dbReference>
<sequence length="122" mass="13756">MQAESVESKGYQIIEPSSLGMLTAQPDKHAFAVAMLQWLVQGLQAELKEQLRGVEISIIRVEYQGAYPALGIRYVNESNDLGKLIEQTADRLLQERSVSDFAAFLVREKVDWARRTADLMSK</sequence>
<dbReference type="AlphaFoldDB" id="A0A3A8QGR4"/>
<evidence type="ECO:0000313" key="2">
    <source>
        <dbReference type="Proteomes" id="UP000282656"/>
    </source>
</evidence>
<dbReference type="Proteomes" id="UP000282656">
    <property type="component" value="Unassembled WGS sequence"/>
</dbReference>